<protein>
    <submittedName>
        <fullName evidence="3">Membrane protein</fullName>
    </submittedName>
</protein>
<dbReference type="Pfam" id="PF09990">
    <property type="entry name" value="DUF2231"/>
    <property type="match status" value="1"/>
</dbReference>
<evidence type="ECO:0000259" key="2">
    <source>
        <dbReference type="Pfam" id="PF09990"/>
    </source>
</evidence>
<feature type="domain" description="DUF2231" evidence="2">
    <location>
        <begin position="19"/>
        <end position="132"/>
    </location>
</feature>
<keyword evidence="1" id="KW-0812">Transmembrane</keyword>
<feature type="transmembrane region" description="Helical" evidence="1">
    <location>
        <begin position="115"/>
        <end position="139"/>
    </location>
</feature>
<dbReference type="Proteomes" id="UP000623067">
    <property type="component" value="Unassembled WGS sequence"/>
</dbReference>
<dbReference type="AlphaFoldDB" id="A0A916TB72"/>
<name>A0A916TB72_9SPHN</name>
<sequence>MASLFPASRASAMARRGVHPLHGLLLAVPVTLFPAALLADITYLNSAEMQWSNIAAWAITFALLCGGLALLWGLVDALRRRGTLLSPLLLALAWGVGLVNAFHHSRDAWSSVGTAGLLLSLISSGAAVAAGWIAFGGGLGRREMAR</sequence>
<comment type="caution">
    <text evidence="3">The sequence shown here is derived from an EMBL/GenBank/DDBJ whole genome shotgun (WGS) entry which is preliminary data.</text>
</comment>
<keyword evidence="1" id="KW-1133">Transmembrane helix</keyword>
<evidence type="ECO:0000256" key="1">
    <source>
        <dbReference type="SAM" id="Phobius"/>
    </source>
</evidence>
<organism evidence="3 4">
    <name type="scientific">Sphingomonas metalli</name>
    <dbReference type="NCBI Taxonomy" id="1779358"/>
    <lineage>
        <taxon>Bacteria</taxon>
        <taxon>Pseudomonadati</taxon>
        <taxon>Pseudomonadota</taxon>
        <taxon>Alphaproteobacteria</taxon>
        <taxon>Sphingomonadales</taxon>
        <taxon>Sphingomonadaceae</taxon>
        <taxon>Sphingomonas</taxon>
    </lineage>
</organism>
<proteinExistence type="predicted"/>
<dbReference type="RefSeq" id="WP_229664617.1">
    <property type="nucleotide sequence ID" value="NZ_BMIH01000004.1"/>
</dbReference>
<gene>
    <name evidence="3" type="ORF">GCM10011380_29570</name>
</gene>
<dbReference type="InterPro" id="IPR019251">
    <property type="entry name" value="DUF2231_TM"/>
</dbReference>
<evidence type="ECO:0000313" key="3">
    <source>
        <dbReference type="EMBL" id="GGB38255.1"/>
    </source>
</evidence>
<dbReference type="EMBL" id="BMIH01000004">
    <property type="protein sequence ID" value="GGB38255.1"/>
    <property type="molecule type" value="Genomic_DNA"/>
</dbReference>
<accession>A0A916TB72</accession>
<reference evidence="3" key="2">
    <citation type="submission" date="2020-09" db="EMBL/GenBank/DDBJ databases">
        <authorList>
            <person name="Sun Q."/>
            <person name="Zhou Y."/>
        </authorList>
    </citation>
    <scope>NUCLEOTIDE SEQUENCE</scope>
    <source>
        <strain evidence="3">CGMCC 1.15330</strain>
    </source>
</reference>
<keyword evidence="4" id="KW-1185">Reference proteome</keyword>
<feature type="transmembrane region" description="Helical" evidence="1">
    <location>
        <begin position="82"/>
        <end position="103"/>
    </location>
</feature>
<evidence type="ECO:0000313" key="4">
    <source>
        <dbReference type="Proteomes" id="UP000623067"/>
    </source>
</evidence>
<keyword evidence="1" id="KW-0472">Membrane</keyword>
<reference evidence="3" key="1">
    <citation type="journal article" date="2014" name="Int. J. Syst. Evol. Microbiol.">
        <title>Complete genome sequence of Corynebacterium casei LMG S-19264T (=DSM 44701T), isolated from a smear-ripened cheese.</title>
        <authorList>
            <consortium name="US DOE Joint Genome Institute (JGI-PGF)"/>
            <person name="Walter F."/>
            <person name="Albersmeier A."/>
            <person name="Kalinowski J."/>
            <person name="Ruckert C."/>
        </authorList>
    </citation>
    <scope>NUCLEOTIDE SEQUENCE</scope>
    <source>
        <strain evidence="3">CGMCC 1.15330</strain>
    </source>
</reference>
<feature type="transmembrane region" description="Helical" evidence="1">
    <location>
        <begin position="54"/>
        <end position="75"/>
    </location>
</feature>